<organism evidence="5 6">
    <name type="scientific">Gonapodya prolifera (strain JEL478)</name>
    <name type="common">Monoblepharis prolifera</name>
    <dbReference type="NCBI Taxonomy" id="1344416"/>
    <lineage>
        <taxon>Eukaryota</taxon>
        <taxon>Fungi</taxon>
        <taxon>Fungi incertae sedis</taxon>
        <taxon>Chytridiomycota</taxon>
        <taxon>Chytridiomycota incertae sedis</taxon>
        <taxon>Monoblepharidomycetes</taxon>
        <taxon>Monoblepharidales</taxon>
        <taxon>Gonapodyaceae</taxon>
        <taxon>Gonapodya</taxon>
    </lineage>
</organism>
<feature type="region of interest" description="Disordered" evidence="4">
    <location>
        <begin position="1689"/>
        <end position="1751"/>
    </location>
</feature>
<evidence type="ECO:0008006" key="7">
    <source>
        <dbReference type="Google" id="ProtNLM"/>
    </source>
</evidence>
<comment type="similarity">
    <text evidence="2">Belongs to the HIR3 family.</text>
</comment>
<dbReference type="GO" id="GO:0000417">
    <property type="term" value="C:HIR complex"/>
    <property type="evidence" value="ECO:0007669"/>
    <property type="project" value="TreeGrafter"/>
</dbReference>
<gene>
    <name evidence="5" type="ORF">M427DRAFT_141903</name>
</gene>
<evidence type="ECO:0000313" key="5">
    <source>
        <dbReference type="EMBL" id="KXS22444.1"/>
    </source>
</evidence>
<dbReference type="GO" id="GO:0031491">
    <property type="term" value="F:nucleosome binding"/>
    <property type="evidence" value="ECO:0007669"/>
    <property type="project" value="TreeGrafter"/>
</dbReference>
<dbReference type="SUPFAM" id="SSF48452">
    <property type="entry name" value="TPR-like"/>
    <property type="match status" value="1"/>
</dbReference>
<comment type="subcellular location">
    <subcellularLocation>
        <location evidence="1">Nucleus</location>
    </subcellularLocation>
</comment>
<feature type="region of interest" description="Disordered" evidence="4">
    <location>
        <begin position="1631"/>
        <end position="1659"/>
    </location>
</feature>
<keyword evidence="6" id="KW-1185">Reference proteome</keyword>
<reference evidence="5 6" key="1">
    <citation type="journal article" date="2015" name="Genome Biol. Evol.">
        <title>Phylogenomic analyses indicate that early fungi evolved digesting cell walls of algal ancestors of land plants.</title>
        <authorList>
            <person name="Chang Y."/>
            <person name="Wang S."/>
            <person name="Sekimoto S."/>
            <person name="Aerts A.L."/>
            <person name="Choi C."/>
            <person name="Clum A."/>
            <person name="LaButti K.M."/>
            <person name="Lindquist E.A."/>
            <person name="Yee Ngan C."/>
            <person name="Ohm R.A."/>
            <person name="Salamov A.A."/>
            <person name="Grigoriev I.V."/>
            <person name="Spatafora J.W."/>
            <person name="Berbee M.L."/>
        </authorList>
    </citation>
    <scope>NUCLEOTIDE SEQUENCE [LARGE SCALE GENOMIC DNA]</scope>
    <source>
        <strain evidence="5 6">JEL478</strain>
    </source>
</reference>
<feature type="compositionally biased region" description="Acidic residues" evidence="4">
    <location>
        <begin position="431"/>
        <end position="440"/>
    </location>
</feature>
<dbReference type="GO" id="GO:0005634">
    <property type="term" value="C:nucleus"/>
    <property type="evidence" value="ECO:0007669"/>
    <property type="project" value="UniProtKB-SubCell"/>
</dbReference>
<dbReference type="EMBL" id="KQ965731">
    <property type="protein sequence ID" value="KXS22444.1"/>
    <property type="molecule type" value="Genomic_DNA"/>
</dbReference>
<evidence type="ECO:0000256" key="2">
    <source>
        <dbReference type="ARBA" id="ARBA00007335"/>
    </source>
</evidence>
<dbReference type="PANTHER" id="PTHR15502">
    <property type="entry name" value="CALCINEURIN-BINDING PROTEIN CABIN 1-RELATED"/>
    <property type="match status" value="1"/>
</dbReference>
<keyword evidence="3" id="KW-0539">Nucleus</keyword>
<evidence type="ECO:0000256" key="3">
    <source>
        <dbReference type="ARBA" id="ARBA00023242"/>
    </source>
</evidence>
<accession>A0A139B0E5</accession>
<dbReference type="PANTHER" id="PTHR15502:SF7">
    <property type="entry name" value="CALCINEURIN-BINDING PROTEIN CABIN-1"/>
    <property type="match status" value="1"/>
</dbReference>
<evidence type="ECO:0000256" key="1">
    <source>
        <dbReference type="ARBA" id="ARBA00004123"/>
    </source>
</evidence>
<protein>
    <recommendedName>
        <fullName evidence="7">Histone transcription regulator 3 homolog</fullName>
    </recommendedName>
</protein>
<evidence type="ECO:0000256" key="4">
    <source>
        <dbReference type="SAM" id="MobiDB-lite"/>
    </source>
</evidence>
<feature type="compositionally biased region" description="Polar residues" evidence="4">
    <location>
        <begin position="1738"/>
        <end position="1751"/>
    </location>
</feature>
<dbReference type="Gene3D" id="1.25.40.10">
    <property type="entry name" value="Tetratricopeptide repeat domain"/>
    <property type="match status" value="1"/>
</dbReference>
<dbReference type="Proteomes" id="UP000070544">
    <property type="component" value="Unassembled WGS sequence"/>
</dbReference>
<sequence length="1751" mass="198036">MIEWIGINEEPPQETAGKKEAQLTRETEVQMGLGRFNLALNFQTHGGTDRAKEIYQELLDLPVCKERLEPVGIAGIIQVLNVHSSPIHLLQFVTFKNYALVLEDDGDEAGAMTYILKALSVDSTDYSLWSRLSFLASKHHDIPLARKSLTYTAKTATSQAVRFASLEALCDLLFRTGDYVRCLRYVNSTLTERPDWTRGLWLKKEILSQYANGPMKLISQKKFSETSSSPFSRLPSFIGVQDLWEYETRLKHIHLKEIVTPPLLRAFSSAPPADDSTLEATDRQPVTLETSSPTWSQLGALLLILSRFLLDSGPLSIRRGEMTILNSPKSLDLRDHLTTRKFSLFTPLSISIDAGVAGPAGGEQVGEATEIEQQGEKDSPGIEPKTGSVGESMDVDAQLVEDTSSVAGPSTREATSRKRKRDATAQNANGEDAEDEEEDETQGRRRSQRRPKGAFVRDGGKEDVDSTVTEHIATNLASELDKFLPQEFSFDPHLSQKSKAMLWDPDSFVTLTAQNIAFGHGFKRKRKALNILRQQGSVSSSSNLESDPMYNSLLDVSSIKAFVSETNGLPLAEWLSRFLSCLLLGNHVKIKTEAPCVWPSEIRAILLEATRRLAGLNPVGLLPSGCSDPPEQEEFYVSLCELLLDSLPDDVDGSIEAEQSLSRVQVLKLINRFWHEGDICDVSFEHLMRRMWLRAKVHELTLNHEHAMSSFRYCLEIWQKRPQSQTVINLPNITKDSEISEQKINLKIQELHARVYLDETDDKFSNSDFAEVVARLRPALLERKGEEFDRNLVFMRTYVGQRGVGRKIKMIEKLLEAEGKLNDHVDTWPSVCLLFVECVFHLIEPDITFTELFDKVIRMGKIIEESLSIERLEILRLFIFRNGTLFDALVESVILCIQITTSIRDIVVMDKVKGTKESQRMMEVFVFQAWVIFYKLASSLKRSTPRNITDDLSVRGISSGLDETTNDDETEDFTGLFALAHDHLAKLSCCKYNDGDINLSAPSLKGTIPLDDHLVEEKGGTLDSKTADEVFKLLLPQARRLLSFRSTATQRDSIRSSLRKIASAFGENWLCDGGFVANRATIDNFIRSDIKSADLSRDCMEDLPFIDLAGRSGTSAQVEDPPRIRESFFELFYLEGSLIFMEYRDKKTLEFPRQTEIFEEVIALFQKNLTLNPKEWRAWSAMALAYMRLSQSYLYDAGATQIQDSIVNISNMQKSALHCFLQAARLFRRTGELAFEDPLSTNGSLWADMGFLVKEIVSRPMGSHAITPAEERALVTRMWCDRSKRSSDFLWEPKPSTTEAIVSKALSDDSGGQQHHLFLEKTEENMDERIRLLQLFGDRCFRMAMKSSPNEWLYVFMAARFADKLNKPFKKDYRTTHTILEKALQWKEYWMQFGTSDEWTKKVGITSLHTRKCRVISFSYIDQTLKELMSKTEDVEGLYTILERLALPKYKEEMVDAEKCWATAFTNLLTIHQKRGDFGNVLALMSRTRKAAELNGTAGSDAWDVAHKAYLESIHRQDPTLESHVAQTNGMPSNFGNAITKREFEKRYAAIENVILQHLDDCIGSTSNEFNCEAFHKRIQVLRKLCELKTVNDGLSDDSTLDNLIVSCYTKLWRDVQSIPVLWNRVNKRAFEPPSPKRKAEDKVSTLTELGPTVPKKEKVEKTLDPKLRLPVVLRRAIAFHQLLTKKDGKKDETLPKENALSSSRLSQTLISSREDREADEHEPHLTGNGDTLPAHEVQSTNGLNGSASTL</sequence>
<name>A0A139B0E5_GONPJ</name>
<dbReference type="GO" id="GO:0006325">
    <property type="term" value="P:chromatin organization"/>
    <property type="evidence" value="ECO:0007669"/>
    <property type="project" value="InterPro"/>
</dbReference>
<dbReference type="InterPro" id="IPR033053">
    <property type="entry name" value="Hir3/CABIN1"/>
</dbReference>
<feature type="compositionally biased region" description="Basic and acidic residues" evidence="4">
    <location>
        <begin position="1713"/>
        <end position="1725"/>
    </location>
</feature>
<feature type="region of interest" description="Disordered" evidence="4">
    <location>
        <begin position="359"/>
        <end position="463"/>
    </location>
</feature>
<dbReference type="OrthoDB" id="77564at2759"/>
<proteinExistence type="inferred from homology"/>
<dbReference type="InterPro" id="IPR011990">
    <property type="entry name" value="TPR-like_helical_dom_sf"/>
</dbReference>
<evidence type="ECO:0000313" key="6">
    <source>
        <dbReference type="Proteomes" id="UP000070544"/>
    </source>
</evidence>
<feature type="compositionally biased region" description="Low complexity" evidence="4">
    <location>
        <begin position="1701"/>
        <end position="1712"/>
    </location>
</feature>